<comment type="caution">
    <text evidence="3">The sequence shown here is derived from an EMBL/GenBank/DDBJ whole genome shotgun (WGS) entry which is preliminary data.</text>
</comment>
<evidence type="ECO:0000256" key="1">
    <source>
        <dbReference type="SAM" id="MobiDB-lite"/>
    </source>
</evidence>
<dbReference type="InterPro" id="IPR013783">
    <property type="entry name" value="Ig-like_fold"/>
</dbReference>
<proteinExistence type="predicted"/>
<keyword evidence="4" id="KW-1185">Reference proteome</keyword>
<feature type="region of interest" description="Disordered" evidence="1">
    <location>
        <begin position="296"/>
        <end position="317"/>
    </location>
</feature>
<dbReference type="InterPro" id="IPR036770">
    <property type="entry name" value="Ankyrin_rpt-contain_sf"/>
</dbReference>
<sequence>MHALGPMNTYYHIEYESSQGQPPMPMNRSGPAYSSQGWMYPGNTMLNSNVPVLSPGSQLLQGMTPSRTGASRSSSDALTMRPGAGLQQELNGYSIDARIIQKKDQMEDSSAGGASNMVEKVRTGQQFLTKLQLTSQAGIPPGNPKYPTMRVDRREAINTAGEPHADAKPLTLQVIVHLARSGQIRKGACAKCCHKLKRTKSMLARKNAADMRECDADTIATCFTSPIMCSGYHKARRVYPSQRPAKVTTEGPTPKTKTIKRQGVYSSPLSLMHDDITKSSIFLYFGVDRSNAFDSGSNTMSSQRPPIATSEGLEPQSQAPKIFEVRPDSGPVHKTTGVAFRGLFFQEGMVTYFGCFPAQDIVVETSNLILCKVPESPLPGTVPITLYDSVGNGFADLNQFTYTDGAETEILILQLQLRLARRALEYLHTQATGRKGDVNDILKEIPGLDSSDMGGGYSSGGNIMSDSAPTDEAELVILARERIEESLLTTLDQLPSGMDISFQLVDQGNLLHLNVLMGLDLLTMRLIEEGCELETLDTWAMTPLMYAVVKGNETIIRSLVIGKSSTLASVSRTRHSTTSRTLISSRSRGQPDMVEIEIDEGSISIDNTSDAEDSNVYRPQDPLPTIVESQATNDQDGPSLARLAQRILGVHINHDMPPLDQQDLPPMQVVGLDDSITIKNILKGDEIPRGVVPGGTIMTDNEKSGYHSGVYSEVQGRFRLSHESSLPSKVVEMSVASSKLVPSSSFPAVLPSELLGIRFPHEMVKRVGGRSASILSEMTCILGTSIELGQSSISTSSPLPEHTHHDHAGDGIELNGSCNSCSKFLHEDCRLSPSRVSKENPSAYPILQFSILAPPTEMIQTAKGEVAQEASTYSTGAMELRQGQVDVRARVNCSILHYFDPVQEGKDVLQRFRRHLPQP</sequence>
<accession>A0A9P7XXF1</accession>
<dbReference type="InterPro" id="IPR014756">
    <property type="entry name" value="Ig_E-set"/>
</dbReference>
<dbReference type="Pfam" id="PF01833">
    <property type="entry name" value="TIG"/>
    <property type="match status" value="1"/>
</dbReference>
<dbReference type="Gene3D" id="2.60.40.10">
    <property type="entry name" value="Immunoglobulins"/>
    <property type="match status" value="1"/>
</dbReference>
<evidence type="ECO:0000313" key="4">
    <source>
        <dbReference type="Proteomes" id="UP000707451"/>
    </source>
</evidence>
<dbReference type="AlphaFoldDB" id="A0A9P7XXF1"/>
<feature type="compositionally biased region" description="Polar residues" evidence="1">
    <location>
        <begin position="61"/>
        <end position="77"/>
    </location>
</feature>
<protein>
    <submittedName>
        <fullName evidence="3">SPT3 Dosage dependent suppressor of Ty-induced promoter mutations-like protein</fullName>
    </submittedName>
</protein>
<name>A0A9P7XXF1_9FUNG</name>
<organism evidence="3 4">
    <name type="scientific">Linnemannia hyalina</name>
    <dbReference type="NCBI Taxonomy" id="64524"/>
    <lineage>
        <taxon>Eukaryota</taxon>
        <taxon>Fungi</taxon>
        <taxon>Fungi incertae sedis</taxon>
        <taxon>Mucoromycota</taxon>
        <taxon>Mortierellomycotina</taxon>
        <taxon>Mortierellomycetes</taxon>
        <taxon>Mortierellales</taxon>
        <taxon>Mortierellaceae</taxon>
        <taxon>Linnemannia</taxon>
    </lineage>
</organism>
<feature type="region of interest" description="Disordered" evidence="1">
    <location>
        <begin position="61"/>
        <end position="85"/>
    </location>
</feature>
<gene>
    <name evidence="3" type="primary">SPT23_5</name>
    <name evidence="3" type="ORF">KI688_010157</name>
</gene>
<reference evidence="3" key="1">
    <citation type="submission" date="2021-06" db="EMBL/GenBank/DDBJ databases">
        <title>Genome Sequence of Mortierella hyaline Strain SCG-10, a Cold-Adapted, Nitrate-Reducing Fungus Isolated from Soil in Minnesota, USA.</title>
        <authorList>
            <person name="Aldossari N."/>
        </authorList>
    </citation>
    <scope>NUCLEOTIDE SEQUENCE</scope>
    <source>
        <strain evidence="3">SCG-10</strain>
    </source>
</reference>
<dbReference type="SUPFAM" id="SSF81296">
    <property type="entry name" value="E set domains"/>
    <property type="match status" value="1"/>
</dbReference>
<dbReference type="CDD" id="cd00102">
    <property type="entry name" value="IPT"/>
    <property type="match status" value="1"/>
</dbReference>
<dbReference type="Proteomes" id="UP000707451">
    <property type="component" value="Unassembled WGS sequence"/>
</dbReference>
<evidence type="ECO:0000313" key="3">
    <source>
        <dbReference type="EMBL" id="KAG9069259.1"/>
    </source>
</evidence>
<dbReference type="SUPFAM" id="SSF48403">
    <property type="entry name" value="Ankyrin repeat"/>
    <property type="match status" value="1"/>
</dbReference>
<evidence type="ECO:0000259" key="2">
    <source>
        <dbReference type="Pfam" id="PF01833"/>
    </source>
</evidence>
<dbReference type="InterPro" id="IPR002909">
    <property type="entry name" value="IPT_dom"/>
</dbReference>
<dbReference type="OrthoDB" id="366390at2759"/>
<feature type="domain" description="IPT/TIG" evidence="2">
    <location>
        <begin position="320"/>
        <end position="402"/>
    </location>
</feature>
<dbReference type="EMBL" id="JAHRHY010000005">
    <property type="protein sequence ID" value="KAG9069259.1"/>
    <property type="molecule type" value="Genomic_DNA"/>
</dbReference>
<dbReference type="Gene3D" id="1.25.40.20">
    <property type="entry name" value="Ankyrin repeat-containing domain"/>
    <property type="match status" value="1"/>
</dbReference>